<evidence type="ECO:0000313" key="3">
    <source>
        <dbReference type="Proteomes" id="UP001516400"/>
    </source>
</evidence>
<dbReference type="PROSITE" id="PS50878">
    <property type="entry name" value="RT_POL"/>
    <property type="match status" value="1"/>
</dbReference>
<accession>A0ABD2NZH2</accession>
<proteinExistence type="predicted"/>
<protein>
    <recommendedName>
        <fullName evidence="1">Reverse transcriptase domain-containing protein</fullName>
    </recommendedName>
</protein>
<name>A0ABD2NZH2_9CUCU</name>
<gene>
    <name evidence="2" type="ORF">HHI36_018305</name>
</gene>
<dbReference type="Proteomes" id="UP001516400">
    <property type="component" value="Unassembled WGS sequence"/>
</dbReference>
<reference evidence="2 3" key="1">
    <citation type="journal article" date="2021" name="BMC Biol.">
        <title>Horizontally acquired antibacterial genes associated with adaptive radiation of ladybird beetles.</title>
        <authorList>
            <person name="Li H.S."/>
            <person name="Tang X.F."/>
            <person name="Huang Y.H."/>
            <person name="Xu Z.Y."/>
            <person name="Chen M.L."/>
            <person name="Du X.Y."/>
            <person name="Qiu B.Y."/>
            <person name="Chen P.T."/>
            <person name="Zhang W."/>
            <person name="Slipinski A."/>
            <person name="Escalona H.E."/>
            <person name="Waterhouse R.M."/>
            <person name="Zwick A."/>
            <person name="Pang H."/>
        </authorList>
    </citation>
    <scope>NUCLEOTIDE SEQUENCE [LARGE SCALE GENOMIC DNA]</scope>
    <source>
        <strain evidence="2">SYSU2018</strain>
    </source>
</reference>
<keyword evidence="3" id="KW-1185">Reference proteome</keyword>
<organism evidence="2 3">
    <name type="scientific">Cryptolaemus montrouzieri</name>
    <dbReference type="NCBI Taxonomy" id="559131"/>
    <lineage>
        <taxon>Eukaryota</taxon>
        <taxon>Metazoa</taxon>
        <taxon>Ecdysozoa</taxon>
        <taxon>Arthropoda</taxon>
        <taxon>Hexapoda</taxon>
        <taxon>Insecta</taxon>
        <taxon>Pterygota</taxon>
        <taxon>Neoptera</taxon>
        <taxon>Endopterygota</taxon>
        <taxon>Coleoptera</taxon>
        <taxon>Polyphaga</taxon>
        <taxon>Cucujiformia</taxon>
        <taxon>Coccinelloidea</taxon>
        <taxon>Coccinellidae</taxon>
        <taxon>Scymninae</taxon>
        <taxon>Scymnini</taxon>
        <taxon>Cryptolaemus</taxon>
    </lineage>
</organism>
<evidence type="ECO:0000313" key="2">
    <source>
        <dbReference type="EMBL" id="KAL3284137.1"/>
    </source>
</evidence>
<sequence length="105" mass="11618">MGVPQDSVLGPLSFLIFINEMPEYDSEGNKIIFVGDTSVVISARNPVELELKVEEVIQAFTKCCNTNNLILNVGKTVVINLRCNRVCQKVDFDPLNLMDGGRFIG</sequence>
<dbReference type="AlphaFoldDB" id="A0ABD2NZH2"/>
<dbReference type="EMBL" id="JABFTP020000165">
    <property type="protein sequence ID" value="KAL3284137.1"/>
    <property type="molecule type" value="Genomic_DNA"/>
</dbReference>
<feature type="domain" description="Reverse transcriptase" evidence="1">
    <location>
        <begin position="1"/>
        <end position="105"/>
    </location>
</feature>
<evidence type="ECO:0000259" key="1">
    <source>
        <dbReference type="PROSITE" id="PS50878"/>
    </source>
</evidence>
<comment type="caution">
    <text evidence="2">The sequence shown here is derived from an EMBL/GenBank/DDBJ whole genome shotgun (WGS) entry which is preliminary data.</text>
</comment>
<dbReference type="InterPro" id="IPR000477">
    <property type="entry name" value="RT_dom"/>
</dbReference>